<protein>
    <submittedName>
        <fullName evidence="3">SDR family oxidoreductase</fullName>
    </submittedName>
</protein>
<dbReference type="InterPro" id="IPR002347">
    <property type="entry name" value="SDR_fam"/>
</dbReference>
<organism evidence="3 4">
    <name type="scientific">Diplocloster agilis</name>
    <dbReference type="NCBI Taxonomy" id="2850323"/>
    <lineage>
        <taxon>Bacteria</taxon>
        <taxon>Bacillati</taxon>
        <taxon>Bacillota</taxon>
        <taxon>Clostridia</taxon>
        <taxon>Lachnospirales</taxon>
        <taxon>Lachnospiraceae</taxon>
        <taxon>Diplocloster</taxon>
    </lineage>
</organism>
<evidence type="ECO:0000313" key="3">
    <source>
        <dbReference type="EMBL" id="MBU9737041.1"/>
    </source>
</evidence>
<dbReference type="Proteomes" id="UP000712157">
    <property type="component" value="Unassembled WGS sequence"/>
</dbReference>
<dbReference type="NCBIfam" id="NF005559">
    <property type="entry name" value="PRK07231.1"/>
    <property type="match status" value="1"/>
</dbReference>
<reference evidence="3" key="1">
    <citation type="submission" date="2021-06" db="EMBL/GenBank/DDBJ databases">
        <title>Description of novel taxa of the family Lachnospiraceae.</title>
        <authorList>
            <person name="Chaplin A.V."/>
            <person name="Sokolova S.R."/>
            <person name="Pikina A.P."/>
            <person name="Korzhanova M."/>
            <person name="Belova V."/>
            <person name="Korostin D."/>
            <person name="Efimov B.A."/>
        </authorList>
    </citation>
    <scope>NUCLEOTIDE SEQUENCE</scope>
    <source>
        <strain evidence="3">ASD5720</strain>
    </source>
</reference>
<dbReference type="SUPFAM" id="SSF51735">
    <property type="entry name" value="NAD(P)-binding Rossmann-fold domains"/>
    <property type="match status" value="1"/>
</dbReference>
<dbReference type="GO" id="GO:0016491">
    <property type="term" value="F:oxidoreductase activity"/>
    <property type="evidence" value="ECO:0007669"/>
    <property type="project" value="UniProtKB-KW"/>
</dbReference>
<name>A0A949NEC6_9FIRM</name>
<dbReference type="AlphaFoldDB" id="A0A949NEC6"/>
<dbReference type="InterPro" id="IPR051122">
    <property type="entry name" value="SDR_DHRS6-like"/>
</dbReference>
<accession>A0A949NEC6</accession>
<dbReference type="FunFam" id="3.40.50.720:FF:000084">
    <property type="entry name" value="Short-chain dehydrogenase reductase"/>
    <property type="match status" value="1"/>
</dbReference>
<comment type="caution">
    <text evidence="3">The sequence shown here is derived from an EMBL/GenBank/DDBJ whole genome shotgun (WGS) entry which is preliminary data.</text>
</comment>
<dbReference type="PANTHER" id="PTHR43477:SF1">
    <property type="entry name" value="DIHYDROANTICAPSIN 7-DEHYDROGENASE"/>
    <property type="match status" value="1"/>
</dbReference>
<keyword evidence="2" id="KW-0560">Oxidoreductase</keyword>
<gene>
    <name evidence="3" type="ORF">KTH89_10855</name>
</gene>
<sequence>MRNVVVTGGSQGIGKATVKAFLAEGDRVLFTSRHAEPAERLMEELKSDRLFYLNGDSATEDGSKALAEYAKKTLGSCDVLVNNAAIFIGGAVHNTSIEDFDKVFNVDVRGVFLLCKAFLPEMMERGAGNIVNIASLAGLGGAYNMTAYSMAKAAVVSLTKNMAMDYGHLGIRVNGICPSATLTEMFFTGNPPEVVETFKANNPMGRLGKPEEIADAVVYLASEKASYVNGQLLSVDGGLASWNREAKQDR</sequence>
<dbReference type="EMBL" id="JAHQCW010000016">
    <property type="protein sequence ID" value="MBU9737041.1"/>
    <property type="molecule type" value="Genomic_DNA"/>
</dbReference>
<dbReference type="CDD" id="cd05233">
    <property type="entry name" value="SDR_c"/>
    <property type="match status" value="1"/>
</dbReference>
<evidence type="ECO:0000256" key="1">
    <source>
        <dbReference type="ARBA" id="ARBA00006484"/>
    </source>
</evidence>
<dbReference type="GO" id="GO:0008206">
    <property type="term" value="P:bile acid metabolic process"/>
    <property type="evidence" value="ECO:0007669"/>
    <property type="project" value="UniProtKB-ARBA"/>
</dbReference>
<dbReference type="PRINTS" id="PR00080">
    <property type="entry name" value="SDRFAMILY"/>
</dbReference>
<dbReference type="RefSeq" id="WP_158342407.1">
    <property type="nucleotide sequence ID" value="NZ_JAHQCW010000016.1"/>
</dbReference>
<evidence type="ECO:0000313" key="4">
    <source>
        <dbReference type="Proteomes" id="UP000712157"/>
    </source>
</evidence>
<dbReference type="PROSITE" id="PS00061">
    <property type="entry name" value="ADH_SHORT"/>
    <property type="match status" value="1"/>
</dbReference>
<keyword evidence="4" id="KW-1185">Reference proteome</keyword>
<proteinExistence type="inferred from homology"/>
<dbReference type="Gene3D" id="3.40.50.720">
    <property type="entry name" value="NAD(P)-binding Rossmann-like Domain"/>
    <property type="match status" value="1"/>
</dbReference>
<dbReference type="InterPro" id="IPR020904">
    <property type="entry name" value="Sc_DH/Rdtase_CS"/>
</dbReference>
<dbReference type="PRINTS" id="PR00081">
    <property type="entry name" value="GDHRDH"/>
</dbReference>
<dbReference type="PANTHER" id="PTHR43477">
    <property type="entry name" value="DIHYDROANTICAPSIN 7-DEHYDROGENASE"/>
    <property type="match status" value="1"/>
</dbReference>
<dbReference type="InterPro" id="IPR036291">
    <property type="entry name" value="NAD(P)-bd_dom_sf"/>
</dbReference>
<evidence type="ECO:0000256" key="2">
    <source>
        <dbReference type="ARBA" id="ARBA00023002"/>
    </source>
</evidence>
<comment type="similarity">
    <text evidence="1">Belongs to the short-chain dehydrogenases/reductases (SDR) family.</text>
</comment>
<dbReference type="Pfam" id="PF13561">
    <property type="entry name" value="adh_short_C2"/>
    <property type="match status" value="1"/>
</dbReference>